<dbReference type="InterPro" id="IPR004839">
    <property type="entry name" value="Aminotransferase_I/II_large"/>
</dbReference>
<accession>A0A2A4T2M6</accession>
<dbReference type="Proteomes" id="UP000218113">
    <property type="component" value="Unassembled WGS sequence"/>
</dbReference>
<evidence type="ECO:0000256" key="4">
    <source>
        <dbReference type="ARBA" id="ARBA00023125"/>
    </source>
</evidence>
<dbReference type="SMART" id="SM00345">
    <property type="entry name" value="HTH_GNTR"/>
    <property type="match status" value="1"/>
</dbReference>
<dbReference type="GO" id="GO:0003700">
    <property type="term" value="F:DNA-binding transcription factor activity"/>
    <property type="evidence" value="ECO:0007669"/>
    <property type="project" value="InterPro"/>
</dbReference>
<dbReference type="Gene3D" id="3.40.640.10">
    <property type="entry name" value="Type I PLP-dependent aspartate aminotransferase-like (Major domain)"/>
    <property type="match status" value="1"/>
</dbReference>
<dbReference type="InterPro" id="IPR051446">
    <property type="entry name" value="HTH_trans_reg/aminotransferase"/>
</dbReference>
<dbReference type="GO" id="GO:0030170">
    <property type="term" value="F:pyridoxal phosphate binding"/>
    <property type="evidence" value="ECO:0007669"/>
    <property type="project" value="InterPro"/>
</dbReference>
<dbReference type="InterPro" id="IPR015422">
    <property type="entry name" value="PyrdxlP-dep_Trfase_small"/>
</dbReference>
<dbReference type="InterPro" id="IPR015424">
    <property type="entry name" value="PyrdxlP-dep_Trfase"/>
</dbReference>
<keyword evidence="3" id="KW-0805">Transcription regulation</keyword>
<dbReference type="CDD" id="cd00609">
    <property type="entry name" value="AAT_like"/>
    <property type="match status" value="1"/>
</dbReference>
<dbReference type="Pfam" id="PF00392">
    <property type="entry name" value="GntR"/>
    <property type="match status" value="1"/>
</dbReference>
<proteinExistence type="inferred from homology"/>
<evidence type="ECO:0000256" key="5">
    <source>
        <dbReference type="ARBA" id="ARBA00023163"/>
    </source>
</evidence>
<keyword evidence="5" id="KW-0804">Transcription</keyword>
<dbReference type="InterPro" id="IPR015421">
    <property type="entry name" value="PyrdxlP-dep_Trfase_major"/>
</dbReference>
<evidence type="ECO:0000256" key="1">
    <source>
        <dbReference type="ARBA" id="ARBA00005384"/>
    </source>
</evidence>
<evidence type="ECO:0000259" key="6">
    <source>
        <dbReference type="PROSITE" id="PS50949"/>
    </source>
</evidence>
<dbReference type="Pfam" id="PF00155">
    <property type="entry name" value="Aminotran_1_2"/>
    <property type="match status" value="1"/>
</dbReference>
<reference evidence="8" key="1">
    <citation type="submission" date="2017-08" db="EMBL/GenBank/DDBJ databases">
        <title>A dynamic microbial community with high functional redundancy inhabits the cold, oxic subseafloor aquifer.</title>
        <authorList>
            <person name="Tully B.J."/>
            <person name="Wheat C.G."/>
            <person name="Glazer B.T."/>
            <person name="Huber J.A."/>
        </authorList>
    </citation>
    <scope>NUCLEOTIDE SEQUENCE [LARGE SCALE GENOMIC DNA]</scope>
</reference>
<sequence length="468" mass="52348">MTLLYQKIAGIIEQQINDGVFRNGEKLPSIRQLSQRFSMSIGTIQQAYVELEDRRLITPRNRSGYYVDCPQNIISTATPTIESISPTPSKVDVLEMAIAVMTAARDESLVPLGSATPNVSGLAIRQLHQSIKSVASRTRNFNEDPQGYLPLRRLIAQRSPAMGKAFNEKEIVITAGCQEALTFALKCISQAGDLIAIESPCYYGILQILEVLGRKVVEIPVSPESGIDLGGLEDLLVKFPVKGLILSPSFSNPTGYPCSDETKQGILELLKKYDLPLIEDDIYSELGKNETRVRSIQSFDREGRVILCSSISKTLCQDLRIGWMVPGRYLKEARLLKFATTLYSPSIMQMALADFLSTQRLERHLRLVTVDYAKRQGILLRLLRQHFPQETKASRPKGGFISWIELPLPLDGTRLYHQALAEGISITPGEIFSPTRQFKNFIRLNYAIADEEVMEFAIKKLAALLLEQ</sequence>
<feature type="domain" description="HTH gntR-type" evidence="6">
    <location>
        <begin position="2"/>
        <end position="70"/>
    </location>
</feature>
<dbReference type="AlphaFoldDB" id="A0A2A4T2M6"/>
<dbReference type="InterPro" id="IPR000524">
    <property type="entry name" value="Tscrpt_reg_HTH_GntR"/>
</dbReference>
<comment type="caution">
    <text evidence="7">The sequence shown here is derived from an EMBL/GenBank/DDBJ whole genome shotgun (WGS) entry which is preliminary data.</text>
</comment>
<organism evidence="7 8">
    <name type="scientific">SAR324 cluster bacterium</name>
    <dbReference type="NCBI Taxonomy" id="2024889"/>
    <lineage>
        <taxon>Bacteria</taxon>
        <taxon>Deltaproteobacteria</taxon>
        <taxon>SAR324 cluster</taxon>
    </lineage>
</organism>
<dbReference type="CDD" id="cd07377">
    <property type="entry name" value="WHTH_GntR"/>
    <property type="match status" value="1"/>
</dbReference>
<dbReference type="Gene3D" id="3.90.1150.10">
    <property type="entry name" value="Aspartate Aminotransferase, domain 1"/>
    <property type="match status" value="1"/>
</dbReference>
<evidence type="ECO:0000313" key="7">
    <source>
        <dbReference type="EMBL" id="PCI27654.1"/>
    </source>
</evidence>
<evidence type="ECO:0000313" key="8">
    <source>
        <dbReference type="Proteomes" id="UP000218113"/>
    </source>
</evidence>
<dbReference type="SUPFAM" id="SSF46785">
    <property type="entry name" value="Winged helix' DNA-binding domain"/>
    <property type="match status" value="1"/>
</dbReference>
<dbReference type="EMBL" id="NVSR01000053">
    <property type="protein sequence ID" value="PCI27654.1"/>
    <property type="molecule type" value="Genomic_DNA"/>
</dbReference>
<dbReference type="SUPFAM" id="SSF53383">
    <property type="entry name" value="PLP-dependent transferases"/>
    <property type="match status" value="1"/>
</dbReference>
<evidence type="ECO:0000256" key="2">
    <source>
        <dbReference type="ARBA" id="ARBA00022898"/>
    </source>
</evidence>
<dbReference type="Gene3D" id="1.10.10.10">
    <property type="entry name" value="Winged helix-like DNA-binding domain superfamily/Winged helix DNA-binding domain"/>
    <property type="match status" value="1"/>
</dbReference>
<evidence type="ECO:0000256" key="3">
    <source>
        <dbReference type="ARBA" id="ARBA00023015"/>
    </source>
</evidence>
<dbReference type="InterPro" id="IPR036390">
    <property type="entry name" value="WH_DNA-bd_sf"/>
</dbReference>
<gene>
    <name evidence="7" type="ORF">COB67_08090</name>
</gene>
<name>A0A2A4T2M6_9DELT</name>
<dbReference type="PANTHER" id="PTHR46577">
    <property type="entry name" value="HTH-TYPE TRANSCRIPTIONAL REGULATORY PROTEIN GABR"/>
    <property type="match status" value="1"/>
</dbReference>
<keyword evidence="2" id="KW-0663">Pyridoxal phosphate</keyword>
<keyword evidence="4" id="KW-0238">DNA-binding</keyword>
<protein>
    <submittedName>
        <fullName evidence="7">GntR family transcriptional regulator</fullName>
    </submittedName>
</protein>
<dbReference type="PANTHER" id="PTHR46577:SF2">
    <property type="entry name" value="TRANSCRIPTIONAL REGULATORY PROTEIN"/>
    <property type="match status" value="1"/>
</dbReference>
<comment type="similarity">
    <text evidence="1">In the C-terminal section; belongs to the class-I pyridoxal-phosphate-dependent aminotransferase family.</text>
</comment>
<dbReference type="GO" id="GO:0003677">
    <property type="term" value="F:DNA binding"/>
    <property type="evidence" value="ECO:0007669"/>
    <property type="project" value="UniProtKB-KW"/>
</dbReference>
<dbReference type="PROSITE" id="PS50949">
    <property type="entry name" value="HTH_GNTR"/>
    <property type="match status" value="1"/>
</dbReference>
<dbReference type="InterPro" id="IPR036388">
    <property type="entry name" value="WH-like_DNA-bd_sf"/>
</dbReference>